<reference evidence="5" key="1">
    <citation type="submission" date="2022-06" db="EMBL/GenBank/DDBJ databases">
        <authorList>
            <person name="Berger JAMES D."/>
            <person name="Berger JAMES D."/>
        </authorList>
    </citation>
    <scope>NUCLEOTIDE SEQUENCE [LARGE SCALE GENOMIC DNA]</scope>
</reference>
<evidence type="ECO:0000259" key="4">
    <source>
        <dbReference type="Pfam" id="PF15070"/>
    </source>
</evidence>
<feature type="compositionally biased region" description="Polar residues" evidence="3">
    <location>
        <begin position="27"/>
        <end position="56"/>
    </location>
</feature>
<sequence length="1349" mass="151770">MPELSRADRIAAAQKKLKEFQAAKANKNANESYSNQNPAVDTSGSADYQVNNTPQQTNYSYMLPSDNSQFSQGQPVQYQQHYNLPSVSNTGYYGNSEIYQPQQSYDVPSVSAEYNTTSNSLASYFYNPNNYYYSPAPAPAVQPPMPPPPPPPSGQASVPSVPSSNYATPPYPPPPTSTTCVVSHYGNGVSGGVSSNDYYTPVGNLTDDNQILSSPTSSSLSLASSAFQIPSSRNMHQEIPPPRPSVELNLSAYCNPLDLNDQNQITSDGCPAAAAATTTSTLSTSSVICPEVHQNTFSSMPYNVNISTNQLQEDVATTTTTKEESHLESEIDDKVTVDYMPTATTEKLLQLTRQLDGILETSERLTSLHTSGATSPLMNSEYSSSFRTGNNRLLSSPSSLLESYSYPELSSNQQNHRMVESYEQQHQQQKEFLRSTPNSYMSGQSSQVCTGQNSLVRELEERNVELASMLEKRNRAFERLQVKLDSMKEQYERRFNDLANERTTLQNSSQRDLEKTKEQIRAHAKTIGVLVAEKTELQSQVAHLDNLAAERLKEIEEITSRLKSSRQQILDLERSASESKTVVNELHTGNNDLRSEVERLQVDLKREKSARQNLENELSETNSRLTAKSCELAQMGISLNELKQQLELSQIYANQLGSTGESLASIENESYRHQQEWLTERVNLQNRLKELELSLSSADTEKGRLESQYRNYVAQVEQQSNELRTQLSETNKLKQELELSLESVNRKLREKDDEINDLTCRLSSVQIIQPTSQPVVETQSPNGNNEKSDVVVITPAASSSISTSDQSSIERIESLENQLKHRTVELDNSTTEIQRLTMQLYSLQETVKSLQASLVDRDSVLATATSERSALSRAMEQNKTLKQQIADLQDSYAQMTTTNANLSVQLQQLESECKQSSNTMTNYQKQVDELNKQCDAYQLELKSANEMNYALSKQIEHLNILQAESLNQVETMMNHSKNILSVDKIIQTIHIEDIEEQKNQGKSGSLQHEQYQRQQDEEQQQQQQQEATNMNALLAKIETDQIHVNQLTNEITMLRNLFTRITKLCYELQVQNEQDKELSQFSDPVYCINTLEDSVKQLMCKSSSSVNDNCVQCSISMEQKALQDLEILQVAHTQLEAKFIKCMEELSTVSEERSRLESVNAQLEMEATTVEEYVTLFTHRRAAAAKRARARELLLQRLVDDRKRLRARLQQLYKQMKPAQNTKEINGIHNEHLGDTNAEEVNDTNFSPGFLNEFQNLIQEIEPTIDESEFESDASNLNDEDMGNSMKDSTSGGGAGDHGEELVHHDLIDDIQQENHTAQLSSSLQSLRYHALRHDCPHCKCCVGNLLEV</sequence>
<dbReference type="PANTHER" id="PTHR10881:SF46">
    <property type="entry name" value="GOLGIN SUBFAMILY A MEMBER 2"/>
    <property type="match status" value="1"/>
</dbReference>
<dbReference type="Proteomes" id="UP000050795">
    <property type="component" value="Unassembled WGS sequence"/>
</dbReference>
<name>A0AA85K4D7_TRIRE</name>
<dbReference type="GO" id="GO:0007030">
    <property type="term" value="P:Golgi organization"/>
    <property type="evidence" value="ECO:0007669"/>
    <property type="project" value="TreeGrafter"/>
</dbReference>
<evidence type="ECO:0000256" key="3">
    <source>
        <dbReference type="SAM" id="MobiDB-lite"/>
    </source>
</evidence>
<dbReference type="PANTHER" id="PTHR10881">
    <property type="entry name" value="GOLGIN SUBFAMILY A MEMBER-RELATED"/>
    <property type="match status" value="1"/>
</dbReference>
<feature type="compositionally biased region" description="Pro residues" evidence="3">
    <location>
        <begin position="143"/>
        <end position="153"/>
    </location>
</feature>
<feature type="coiled-coil region" evidence="2">
    <location>
        <begin position="1195"/>
        <end position="1222"/>
    </location>
</feature>
<dbReference type="Pfam" id="PF15070">
    <property type="entry name" value="GOLGA2L5"/>
    <property type="match status" value="1"/>
</dbReference>
<feature type="region of interest" description="Disordered" evidence="3">
    <location>
        <begin position="25"/>
        <end position="56"/>
    </location>
</feature>
<feature type="region of interest" description="Disordered" evidence="3">
    <location>
        <begin position="143"/>
        <end position="176"/>
    </location>
</feature>
<evidence type="ECO:0000313" key="5">
    <source>
        <dbReference type="Proteomes" id="UP000050795"/>
    </source>
</evidence>
<feature type="region of interest" description="Disordered" evidence="3">
    <location>
        <begin position="1267"/>
        <end position="1300"/>
    </location>
</feature>
<dbReference type="GO" id="GO:0005801">
    <property type="term" value="C:cis-Golgi network"/>
    <property type="evidence" value="ECO:0007669"/>
    <property type="project" value="TreeGrafter"/>
</dbReference>
<feature type="coiled-coil region" evidence="2">
    <location>
        <begin position="456"/>
        <end position="508"/>
    </location>
</feature>
<feature type="region of interest" description="Disordered" evidence="3">
    <location>
        <begin position="997"/>
        <end position="1026"/>
    </location>
</feature>
<feature type="coiled-coil region" evidence="2">
    <location>
        <begin position="555"/>
        <end position="631"/>
    </location>
</feature>
<dbReference type="GO" id="GO:0032580">
    <property type="term" value="C:Golgi cisterna membrane"/>
    <property type="evidence" value="ECO:0007669"/>
    <property type="project" value="TreeGrafter"/>
</dbReference>
<evidence type="ECO:0000313" key="6">
    <source>
        <dbReference type="WBParaSite" id="TREG1_58690.1"/>
    </source>
</evidence>
<dbReference type="SUPFAM" id="SSF90257">
    <property type="entry name" value="Myosin rod fragments"/>
    <property type="match status" value="1"/>
</dbReference>
<dbReference type="InterPro" id="IPR024858">
    <property type="entry name" value="GOLGA"/>
</dbReference>
<feature type="coiled-coil region" evidence="2">
    <location>
        <begin position="674"/>
        <end position="761"/>
    </location>
</feature>
<feature type="compositionally biased region" description="Low complexity" evidence="3">
    <location>
        <begin position="154"/>
        <end position="168"/>
    </location>
</feature>
<protein>
    <recommendedName>
        <fullName evidence="4">Golgin subfamily A conserved domain-containing protein</fullName>
    </recommendedName>
</protein>
<accession>A0AA85K4D7</accession>
<evidence type="ECO:0000256" key="1">
    <source>
        <dbReference type="ARBA" id="ARBA00023054"/>
    </source>
</evidence>
<organism evidence="5 6">
    <name type="scientific">Trichobilharzia regenti</name>
    <name type="common">Nasal bird schistosome</name>
    <dbReference type="NCBI Taxonomy" id="157069"/>
    <lineage>
        <taxon>Eukaryota</taxon>
        <taxon>Metazoa</taxon>
        <taxon>Spiralia</taxon>
        <taxon>Lophotrochozoa</taxon>
        <taxon>Platyhelminthes</taxon>
        <taxon>Trematoda</taxon>
        <taxon>Digenea</taxon>
        <taxon>Strigeidida</taxon>
        <taxon>Schistosomatoidea</taxon>
        <taxon>Schistosomatidae</taxon>
        <taxon>Trichobilharzia</taxon>
    </lineage>
</organism>
<proteinExistence type="predicted"/>
<dbReference type="WBParaSite" id="TREG1_58690.1">
    <property type="protein sequence ID" value="TREG1_58690.1"/>
    <property type="gene ID" value="TREG1_58690"/>
</dbReference>
<feature type="coiled-coil region" evidence="2">
    <location>
        <begin position="812"/>
        <end position="947"/>
    </location>
</feature>
<dbReference type="GO" id="GO:0000137">
    <property type="term" value="C:Golgi cis cisterna"/>
    <property type="evidence" value="ECO:0007669"/>
    <property type="project" value="TreeGrafter"/>
</dbReference>
<reference evidence="6" key="2">
    <citation type="submission" date="2023-11" db="UniProtKB">
        <authorList>
            <consortium name="WormBaseParasite"/>
        </authorList>
    </citation>
    <scope>IDENTIFICATION</scope>
</reference>
<feature type="compositionally biased region" description="Acidic residues" evidence="3">
    <location>
        <begin position="1267"/>
        <end position="1282"/>
    </location>
</feature>
<feature type="domain" description="Golgin subfamily A conserved" evidence="4">
    <location>
        <begin position="811"/>
        <end position="1212"/>
    </location>
</feature>
<dbReference type="Gene3D" id="1.10.287.1490">
    <property type="match status" value="1"/>
</dbReference>
<keyword evidence="5" id="KW-1185">Reference proteome</keyword>
<dbReference type="InterPro" id="IPR043976">
    <property type="entry name" value="GOLGA_cons_dom"/>
</dbReference>
<keyword evidence="1 2" id="KW-0175">Coiled coil</keyword>
<evidence type="ECO:0000256" key="2">
    <source>
        <dbReference type="SAM" id="Coils"/>
    </source>
</evidence>